<protein>
    <submittedName>
        <fullName evidence="3 5">Serine/threonine-protein kinase haspin</fullName>
    </submittedName>
</protein>
<dbReference type="Pfam" id="PF12330">
    <property type="entry name" value="Haspin_kinase"/>
    <property type="match status" value="1"/>
</dbReference>
<dbReference type="GeneID" id="36382394"/>
<proteinExistence type="predicted"/>
<gene>
    <name evidence="3 5 6" type="ORF">SRAE_2000466500</name>
</gene>
<dbReference type="GO" id="GO:0072354">
    <property type="term" value="F:histone H3T3 kinase activity"/>
    <property type="evidence" value="ECO:0007669"/>
    <property type="project" value="TreeGrafter"/>
</dbReference>
<feature type="compositionally biased region" description="Polar residues" evidence="1">
    <location>
        <begin position="1"/>
        <end position="16"/>
    </location>
</feature>
<dbReference type="PANTHER" id="PTHR24419:SF18">
    <property type="entry name" value="SERINE_THREONINE-PROTEIN KINASE HASPIN"/>
    <property type="match status" value="1"/>
</dbReference>
<dbReference type="Proteomes" id="UP000035682">
    <property type="component" value="Unplaced"/>
</dbReference>
<keyword evidence="4" id="KW-1185">Reference proteome</keyword>
<dbReference type="GO" id="GO:0005634">
    <property type="term" value="C:nucleus"/>
    <property type="evidence" value="ECO:0007669"/>
    <property type="project" value="TreeGrafter"/>
</dbReference>
<dbReference type="EMBL" id="LN609529">
    <property type="protein sequence ID" value="CEF70023.1"/>
    <property type="molecule type" value="Genomic_DNA"/>
</dbReference>
<evidence type="ECO:0000256" key="1">
    <source>
        <dbReference type="SAM" id="MobiDB-lite"/>
    </source>
</evidence>
<dbReference type="InterPro" id="IPR000719">
    <property type="entry name" value="Prot_kinase_dom"/>
</dbReference>
<accession>A0A090LJY3</accession>
<keyword evidence="3" id="KW-0808">Transferase</keyword>
<dbReference type="GO" id="GO:0035556">
    <property type="term" value="P:intracellular signal transduction"/>
    <property type="evidence" value="ECO:0007669"/>
    <property type="project" value="TreeGrafter"/>
</dbReference>
<dbReference type="CTD" id="36382394"/>
<evidence type="ECO:0000313" key="4">
    <source>
        <dbReference type="Proteomes" id="UP000035682"/>
    </source>
</evidence>
<dbReference type="WormBase" id="SRAE_2000466500">
    <property type="protein sequence ID" value="SRP08739"/>
    <property type="gene ID" value="WBGene00264901"/>
</dbReference>
<dbReference type="InterPro" id="IPR011009">
    <property type="entry name" value="Kinase-like_dom_sf"/>
</dbReference>
<feature type="region of interest" description="Disordered" evidence="1">
    <location>
        <begin position="1"/>
        <end position="73"/>
    </location>
</feature>
<dbReference type="SUPFAM" id="SSF56112">
    <property type="entry name" value="Protein kinase-like (PK-like)"/>
    <property type="match status" value="1"/>
</dbReference>
<evidence type="ECO:0000313" key="6">
    <source>
        <dbReference type="WormBase" id="SRAE_2000466500"/>
    </source>
</evidence>
<dbReference type="OrthoDB" id="21018at2759"/>
<reference evidence="5" key="2">
    <citation type="submission" date="2020-12" db="UniProtKB">
        <authorList>
            <consortium name="WormBaseParasite"/>
        </authorList>
    </citation>
    <scope>IDENTIFICATION</scope>
</reference>
<dbReference type="GO" id="GO:0000278">
    <property type="term" value="P:mitotic cell cycle"/>
    <property type="evidence" value="ECO:0007669"/>
    <property type="project" value="TreeGrafter"/>
</dbReference>
<dbReference type="Gene3D" id="1.10.510.10">
    <property type="entry name" value="Transferase(Phosphotransferase) domain 1"/>
    <property type="match status" value="1"/>
</dbReference>
<organism evidence="3">
    <name type="scientific">Strongyloides ratti</name>
    <name type="common">Parasitic roundworm</name>
    <dbReference type="NCBI Taxonomy" id="34506"/>
    <lineage>
        <taxon>Eukaryota</taxon>
        <taxon>Metazoa</taxon>
        <taxon>Ecdysozoa</taxon>
        <taxon>Nematoda</taxon>
        <taxon>Chromadorea</taxon>
        <taxon>Rhabditida</taxon>
        <taxon>Tylenchina</taxon>
        <taxon>Panagrolaimomorpha</taxon>
        <taxon>Strongyloidoidea</taxon>
        <taxon>Strongyloididae</taxon>
        <taxon>Strongyloides</taxon>
    </lineage>
</organism>
<keyword evidence="3" id="KW-0418">Kinase</keyword>
<reference evidence="3 4" key="1">
    <citation type="submission" date="2014-09" db="EMBL/GenBank/DDBJ databases">
        <authorList>
            <person name="Martin A.A."/>
        </authorList>
    </citation>
    <scope>NUCLEOTIDE SEQUENCE</scope>
    <source>
        <strain evidence="4">ED321</strain>
        <strain evidence="3">ED321 Heterogonic</strain>
    </source>
</reference>
<dbReference type="PANTHER" id="PTHR24419">
    <property type="entry name" value="INTERLEUKIN-1 RECEPTOR-ASSOCIATED KINASE"/>
    <property type="match status" value="1"/>
</dbReference>
<feature type="domain" description="Protein kinase" evidence="2">
    <location>
        <begin position="416"/>
        <end position="734"/>
    </location>
</feature>
<dbReference type="AlphaFoldDB" id="A0A090LJY3"/>
<evidence type="ECO:0000313" key="3">
    <source>
        <dbReference type="EMBL" id="CEF70023.1"/>
    </source>
</evidence>
<sequence>MDDNNILFSLSPQYRFSSPKYDNNGDYDYDAIETQTPKNKDLKKNKTKKRSKNNVSVTGSQSVKKVSKKENKKENKKKYEAFLKAIEENNPFKDSLETEEEKKIRESIINLPDVSDVVLIYEPEYKPVRDVGLEVASEEQLKESYERIQNTSLTSTKSRDETVVVDKNIATNVSNTVEINDISSSNNFVNKSKTSIDFQDKPIEIVEESQVKEDSNETDESSIFIDYTNILEKDKNKVVDVLNSGNSTSQKSNDSLVFLHLENKSTLDQKEIQNEKENKSKRLSERRRLSFVSHKKPRRNVPIRCVETVANNFNESIDFFQRTSILDSSKTVNETGNSEVVEINETLPVKRKSIGDDYPGSPKKVLPLNRQDDTFEMSRFFLDTTQEDVCLSLMTIDNMLEIVKQEKLSTFRKLFPPKIEKIGEGCFGEVYSSKQSDGRNIVYKVTPFEPDASKKTIVNGDILKGCHELTVEYIVTSELSKLSEMSTFSCDNFVKLYKTIIVRGVYPKILLDAWQRYKKNNEVFNDNPSKYAKTTNHYMVFELEDGGIELEKCKHLTKEQGYSIIFQLIHCLRIAEEMLKFEHRDLHESNILIQEIEKDIDIDYTYCMRKYKIKSFGVKIKIIDYSLSRLTLNNEKYYLDLEKIEGIFNDNADSNSFQAIYSEMRKLIKKDWSKFCSKNNLLWIIYHVKRLYSCKIIKDENFLKYFVDDVSKMNCLEELYNDIQFIEFQKTFIV</sequence>
<evidence type="ECO:0000259" key="2">
    <source>
        <dbReference type="PROSITE" id="PS50011"/>
    </source>
</evidence>
<dbReference type="WBParaSite" id="SRAE_2000466500.1">
    <property type="protein sequence ID" value="SRAE_2000466500.1"/>
    <property type="gene ID" value="WBGene00264901"/>
</dbReference>
<dbReference type="GO" id="GO:0005524">
    <property type="term" value="F:ATP binding"/>
    <property type="evidence" value="ECO:0007669"/>
    <property type="project" value="InterPro"/>
</dbReference>
<evidence type="ECO:0000313" key="5">
    <source>
        <dbReference type="WBParaSite" id="SRAE_2000466500.1"/>
    </source>
</evidence>
<dbReference type="RefSeq" id="XP_024509222.1">
    <property type="nucleotide sequence ID" value="XM_024643565.1"/>
</dbReference>
<dbReference type="PROSITE" id="PS50011">
    <property type="entry name" value="PROTEIN_KINASE_DOM"/>
    <property type="match status" value="1"/>
</dbReference>
<name>A0A090LJY3_STRRB</name>
<dbReference type="Gene3D" id="3.30.200.20">
    <property type="entry name" value="Phosphorylase Kinase, domain 1"/>
    <property type="match status" value="1"/>
</dbReference>
<dbReference type="GO" id="GO:0005737">
    <property type="term" value="C:cytoplasm"/>
    <property type="evidence" value="ECO:0007669"/>
    <property type="project" value="TreeGrafter"/>
</dbReference>